<dbReference type="InterPro" id="IPR043145">
    <property type="entry name" value="Znf_ZZ_sf"/>
</dbReference>
<accession>A0A1J7JB18</accession>
<feature type="domain" description="ZZ-type" evidence="9">
    <location>
        <begin position="397"/>
        <end position="451"/>
    </location>
</feature>
<dbReference type="PROSITE" id="PS50135">
    <property type="entry name" value="ZF_ZZ_2"/>
    <property type="match status" value="1"/>
</dbReference>
<feature type="region of interest" description="Disordered" evidence="8">
    <location>
        <begin position="362"/>
        <end position="391"/>
    </location>
</feature>
<dbReference type="InParanoid" id="A0A1J7JB18"/>
<dbReference type="SUPFAM" id="SSF57850">
    <property type="entry name" value="RING/U-box"/>
    <property type="match status" value="1"/>
</dbReference>
<dbReference type="STRING" id="1408157.A0A1J7JB18"/>
<evidence type="ECO:0000313" key="10">
    <source>
        <dbReference type="EMBL" id="OIW30489.1"/>
    </source>
</evidence>
<dbReference type="InterPro" id="IPR036770">
    <property type="entry name" value="Ankyrin_rpt-contain_sf"/>
</dbReference>
<evidence type="ECO:0000256" key="7">
    <source>
        <dbReference type="PROSITE-ProRule" id="PRU00228"/>
    </source>
</evidence>
<keyword evidence="2" id="KW-0677">Repeat</keyword>
<evidence type="ECO:0000256" key="5">
    <source>
        <dbReference type="ARBA" id="ARBA00023043"/>
    </source>
</evidence>
<proteinExistence type="predicted"/>
<evidence type="ECO:0000256" key="3">
    <source>
        <dbReference type="ARBA" id="ARBA00022771"/>
    </source>
</evidence>
<keyword evidence="3 7" id="KW-0863">Zinc-finger</keyword>
<feature type="compositionally biased region" description="Acidic residues" evidence="8">
    <location>
        <begin position="461"/>
        <end position="479"/>
    </location>
</feature>
<keyword evidence="5 6" id="KW-0040">ANK repeat</keyword>
<gene>
    <name evidence="10" type="ORF">CONLIGDRAFT_630470</name>
</gene>
<organism evidence="10 11">
    <name type="scientific">Coniochaeta ligniaria NRRL 30616</name>
    <dbReference type="NCBI Taxonomy" id="1408157"/>
    <lineage>
        <taxon>Eukaryota</taxon>
        <taxon>Fungi</taxon>
        <taxon>Dikarya</taxon>
        <taxon>Ascomycota</taxon>
        <taxon>Pezizomycotina</taxon>
        <taxon>Sordariomycetes</taxon>
        <taxon>Sordariomycetidae</taxon>
        <taxon>Coniochaetales</taxon>
        <taxon>Coniochaetaceae</taxon>
        <taxon>Coniochaeta</taxon>
    </lineage>
</organism>
<dbReference type="PROSITE" id="PS50088">
    <property type="entry name" value="ANK_REPEAT"/>
    <property type="match status" value="3"/>
</dbReference>
<evidence type="ECO:0000256" key="2">
    <source>
        <dbReference type="ARBA" id="ARBA00022737"/>
    </source>
</evidence>
<dbReference type="Proteomes" id="UP000182658">
    <property type="component" value="Unassembled WGS sequence"/>
</dbReference>
<feature type="repeat" description="ANK" evidence="6">
    <location>
        <begin position="118"/>
        <end position="150"/>
    </location>
</feature>
<dbReference type="GO" id="GO:0008270">
    <property type="term" value="F:zinc ion binding"/>
    <property type="evidence" value="ECO:0007669"/>
    <property type="project" value="UniProtKB-KW"/>
</dbReference>
<evidence type="ECO:0000256" key="4">
    <source>
        <dbReference type="ARBA" id="ARBA00022833"/>
    </source>
</evidence>
<dbReference type="InterPro" id="IPR000433">
    <property type="entry name" value="Znf_ZZ"/>
</dbReference>
<feature type="region of interest" description="Disordered" evidence="8">
    <location>
        <begin position="442"/>
        <end position="479"/>
    </location>
</feature>
<dbReference type="PANTHER" id="PTHR24198:SF165">
    <property type="entry name" value="ANKYRIN REPEAT-CONTAINING PROTEIN-RELATED"/>
    <property type="match status" value="1"/>
</dbReference>
<feature type="repeat" description="ANK" evidence="6">
    <location>
        <begin position="81"/>
        <end position="107"/>
    </location>
</feature>
<feature type="compositionally biased region" description="Basic and acidic residues" evidence="8">
    <location>
        <begin position="450"/>
        <end position="460"/>
    </location>
</feature>
<evidence type="ECO:0000259" key="9">
    <source>
        <dbReference type="PROSITE" id="PS50135"/>
    </source>
</evidence>
<evidence type="ECO:0000313" key="11">
    <source>
        <dbReference type="Proteomes" id="UP000182658"/>
    </source>
</evidence>
<dbReference type="PROSITE" id="PS50297">
    <property type="entry name" value="ANK_REP_REGION"/>
    <property type="match status" value="2"/>
</dbReference>
<dbReference type="InterPro" id="IPR002110">
    <property type="entry name" value="Ankyrin_rpt"/>
</dbReference>
<dbReference type="PANTHER" id="PTHR24198">
    <property type="entry name" value="ANKYRIN REPEAT AND PROTEIN KINASE DOMAIN-CONTAINING PROTEIN"/>
    <property type="match status" value="1"/>
</dbReference>
<dbReference type="Pfam" id="PF00569">
    <property type="entry name" value="ZZ"/>
    <property type="match status" value="1"/>
</dbReference>
<evidence type="ECO:0000256" key="1">
    <source>
        <dbReference type="ARBA" id="ARBA00022723"/>
    </source>
</evidence>
<keyword evidence="4" id="KW-0862">Zinc</keyword>
<keyword evidence="1" id="KW-0479">Metal-binding</keyword>
<dbReference type="OrthoDB" id="341259at2759"/>
<feature type="repeat" description="ANK" evidence="6">
    <location>
        <begin position="292"/>
        <end position="324"/>
    </location>
</feature>
<dbReference type="EMBL" id="KV875096">
    <property type="protein sequence ID" value="OIW30489.1"/>
    <property type="molecule type" value="Genomic_DNA"/>
</dbReference>
<keyword evidence="11" id="KW-1185">Reference proteome</keyword>
<evidence type="ECO:0000256" key="6">
    <source>
        <dbReference type="PROSITE-ProRule" id="PRU00023"/>
    </source>
</evidence>
<reference evidence="10 11" key="1">
    <citation type="submission" date="2016-10" db="EMBL/GenBank/DDBJ databases">
        <title>Draft genome sequence of Coniochaeta ligniaria NRRL30616, a lignocellulolytic fungus for bioabatement of inhibitors in plant biomass hydrolysates.</title>
        <authorList>
            <consortium name="DOE Joint Genome Institute"/>
            <person name="Jimenez D.J."/>
            <person name="Hector R.E."/>
            <person name="Riley R."/>
            <person name="Sun H."/>
            <person name="Grigoriev I.V."/>
            <person name="Van Elsas J.D."/>
            <person name="Nichols N.N."/>
        </authorList>
    </citation>
    <scope>NUCLEOTIDE SEQUENCE [LARGE SCALE GENOMIC DNA]</scope>
    <source>
        <strain evidence="10 11">NRRL 30616</strain>
    </source>
</reference>
<dbReference type="SUPFAM" id="SSF48403">
    <property type="entry name" value="Ankyrin repeat"/>
    <property type="match status" value="1"/>
</dbReference>
<dbReference type="CDD" id="cd02249">
    <property type="entry name" value="ZZ"/>
    <property type="match status" value="1"/>
</dbReference>
<dbReference type="AlphaFoldDB" id="A0A1J7JB18"/>
<dbReference type="SMART" id="SM00248">
    <property type="entry name" value="ANK"/>
    <property type="match status" value="9"/>
</dbReference>
<protein>
    <submittedName>
        <fullName evidence="10">Ankyrin</fullName>
    </submittedName>
</protein>
<dbReference type="Pfam" id="PF12796">
    <property type="entry name" value="Ank_2"/>
    <property type="match status" value="2"/>
</dbReference>
<dbReference type="Gene3D" id="1.25.40.20">
    <property type="entry name" value="Ankyrin repeat-containing domain"/>
    <property type="match status" value="1"/>
</dbReference>
<evidence type="ECO:0000256" key="8">
    <source>
        <dbReference type="SAM" id="MobiDB-lite"/>
    </source>
</evidence>
<dbReference type="Gene3D" id="3.30.60.90">
    <property type="match status" value="1"/>
</dbReference>
<dbReference type="SMART" id="SM00291">
    <property type="entry name" value="ZnF_ZZ"/>
    <property type="match status" value="1"/>
</dbReference>
<sequence>MNRSALHLAIGAGQPEFATMLLEEHYAHIRDNAPGATLEDLSATTTTESETPLITAVRKEQSEIIRALRKLKADTEKRDTNGNTALLMAVRKADLDVLDALLDDSAEKRPNVNAGGGTQPTALHEAARNGELGVVKALIEYGASVNAEGGQFNTAVSATAAAGWAEILEYLFAHSGQDVDVSLSGGNFANPLAAAMNSYSETSTTIPRLLAAKADVNAIDAQGRSSFHIAASRGPWDAIVQLRQVEGAEAPKEDKQGRTLLHHAAMNASVSTFVELLRDKQLALQIDAKDVDGWTPLHWACRQDSGSMVAVLIEWQVEVGGASASSVIAQATPDGWTPENIAATHGTWEVAAYLKEQLLDAAEEEGDDTGKEHVSGSVSKPTVKRPGPGRRWKVGGSHDVICDGCLIQPLVGVRWHCQDCQDFDYCFKCFWTVKVTHDVNHKFKPSPEWGEDRRDPKWESDSEQEPDEQEENEETDDSW</sequence>
<name>A0A1J7JB18_9PEZI</name>